<keyword evidence="4 5" id="KW-0472">Membrane</keyword>
<gene>
    <name evidence="6" type="ORF">EH55_03135</name>
</gene>
<feature type="transmembrane region" description="Helical" evidence="5">
    <location>
        <begin position="68"/>
        <end position="86"/>
    </location>
</feature>
<evidence type="ECO:0000256" key="1">
    <source>
        <dbReference type="ARBA" id="ARBA00004127"/>
    </source>
</evidence>
<sequence length="287" mass="31614">MNRRALKTIKEMQLNEMTEHIVYARMSKRADGENAKTLKKISDGELLHAQIWGRYTGATPKPSALKIFFYRLCGFLFGLTFVINLMERGEERAQAIYASIADEVPEALKIYEDEQEHERELLAMIDDERLKYISSMVLGINDALVELTGALAGFTFALGDSAVICMAGFITGSAATFSMAASEYLAKKNTGGDGRPLKAALYTGIAYMFAVCMLLVPYALISSPLAALFCCLANAVFVIMLFTFYVSVVRKEKFFPAFAEMVCVSLGVAALSFMIGWGAQKLLGIEM</sequence>
<dbReference type="InterPro" id="IPR009078">
    <property type="entry name" value="Ferritin-like_SF"/>
</dbReference>
<dbReference type="GO" id="GO:0030026">
    <property type="term" value="P:intracellular manganese ion homeostasis"/>
    <property type="evidence" value="ECO:0007669"/>
    <property type="project" value="InterPro"/>
</dbReference>
<comment type="subcellular location">
    <subcellularLocation>
        <location evidence="1">Endomembrane system</location>
        <topology evidence="1">Multi-pass membrane protein</topology>
    </subcellularLocation>
</comment>
<accession>A0A073J427</accession>
<dbReference type="GeneID" id="90983345"/>
<comment type="caution">
    <text evidence="6">The sequence shown here is derived from an EMBL/GenBank/DDBJ whole genome shotgun (WGS) entry which is preliminary data.</text>
</comment>
<dbReference type="InterPro" id="IPR008217">
    <property type="entry name" value="Ccc1_fam"/>
</dbReference>
<evidence type="ECO:0000256" key="2">
    <source>
        <dbReference type="ARBA" id="ARBA00022692"/>
    </source>
</evidence>
<feature type="transmembrane region" description="Helical" evidence="5">
    <location>
        <begin position="258"/>
        <end position="279"/>
    </location>
</feature>
<keyword evidence="7" id="KW-1185">Reference proteome</keyword>
<evidence type="ECO:0000256" key="5">
    <source>
        <dbReference type="SAM" id="Phobius"/>
    </source>
</evidence>
<protein>
    <submittedName>
        <fullName evidence="6">Membrane protein</fullName>
    </submittedName>
</protein>
<dbReference type="PATRIC" id="fig|2754.20.peg.753"/>
<dbReference type="CDD" id="cd01044">
    <property type="entry name" value="Ferritin_CCC1_N"/>
    <property type="match status" value="1"/>
</dbReference>
<dbReference type="Proteomes" id="UP000027665">
    <property type="component" value="Unassembled WGS sequence"/>
</dbReference>
<proteinExistence type="predicted"/>
<keyword evidence="3 5" id="KW-1133">Transmembrane helix</keyword>
<reference evidence="6 7" key="1">
    <citation type="submission" date="2014-04" db="EMBL/GenBank/DDBJ databases">
        <title>Draft Genome Sequence of Synergistes jonesii.</title>
        <authorList>
            <person name="Coil D.A."/>
            <person name="Eisen J.A."/>
            <person name="Holland-Moritz H.E."/>
        </authorList>
    </citation>
    <scope>NUCLEOTIDE SEQUENCE [LARGE SCALE GENOMIC DNA]</scope>
    <source>
        <strain evidence="6 7">78-1</strain>
    </source>
</reference>
<dbReference type="GO" id="GO:0005384">
    <property type="term" value="F:manganese ion transmembrane transporter activity"/>
    <property type="evidence" value="ECO:0007669"/>
    <property type="project" value="InterPro"/>
</dbReference>
<dbReference type="EMBL" id="JMKI01000026">
    <property type="protein sequence ID" value="KEJ92472.1"/>
    <property type="molecule type" value="Genomic_DNA"/>
</dbReference>
<evidence type="ECO:0000256" key="4">
    <source>
        <dbReference type="ARBA" id="ARBA00023136"/>
    </source>
</evidence>
<feature type="transmembrane region" description="Helical" evidence="5">
    <location>
        <begin position="151"/>
        <end position="178"/>
    </location>
</feature>
<evidence type="ECO:0000313" key="7">
    <source>
        <dbReference type="Proteomes" id="UP000027665"/>
    </source>
</evidence>
<dbReference type="OrthoDB" id="9781287at2"/>
<feature type="transmembrane region" description="Helical" evidence="5">
    <location>
        <begin position="199"/>
        <end position="220"/>
    </location>
</feature>
<dbReference type="SUPFAM" id="SSF47240">
    <property type="entry name" value="Ferritin-like"/>
    <property type="match status" value="1"/>
</dbReference>
<dbReference type="RefSeq" id="WP_037975568.1">
    <property type="nucleotide sequence ID" value="NZ_CAMETI010000005.1"/>
</dbReference>
<organism evidence="6 7">
    <name type="scientific">Synergistes jonesii</name>
    <dbReference type="NCBI Taxonomy" id="2754"/>
    <lineage>
        <taxon>Bacteria</taxon>
        <taxon>Thermotogati</taxon>
        <taxon>Synergistota</taxon>
        <taxon>Synergistia</taxon>
        <taxon>Synergistales</taxon>
        <taxon>Synergistaceae</taxon>
        <taxon>Synergistes</taxon>
    </lineage>
</organism>
<evidence type="ECO:0000313" key="6">
    <source>
        <dbReference type="EMBL" id="KEJ92472.1"/>
    </source>
</evidence>
<keyword evidence="2 5" id="KW-0812">Transmembrane</keyword>
<dbReference type="Pfam" id="PF01988">
    <property type="entry name" value="VIT1"/>
    <property type="match status" value="1"/>
</dbReference>
<dbReference type="eggNOG" id="COG1814">
    <property type="taxonomic scope" value="Bacteria"/>
</dbReference>
<name>A0A073J427_9BACT</name>
<evidence type="ECO:0000256" key="3">
    <source>
        <dbReference type="ARBA" id="ARBA00022989"/>
    </source>
</evidence>
<dbReference type="STRING" id="2754.EH55_03135"/>
<feature type="transmembrane region" description="Helical" evidence="5">
    <location>
        <begin position="226"/>
        <end position="246"/>
    </location>
</feature>
<dbReference type="GO" id="GO:0012505">
    <property type="term" value="C:endomembrane system"/>
    <property type="evidence" value="ECO:0007669"/>
    <property type="project" value="UniProtKB-SubCell"/>
</dbReference>
<dbReference type="AlphaFoldDB" id="A0A073J427"/>
<dbReference type="InterPro" id="IPR039376">
    <property type="entry name" value="Ferritin_CCC1_N"/>
</dbReference>